<comment type="caution">
    <text evidence="1">The sequence shown here is derived from an EMBL/GenBank/DDBJ whole genome shotgun (WGS) entry which is preliminary data.</text>
</comment>
<protein>
    <submittedName>
        <fullName evidence="1">Uncharacterized protein</fullName>
    </submittedName>
</protein>
<proteinExistence type="predicted"/>
<sequence length="90" mass="10269">FADRTFVPSCAMYEDCSKIKQIKLLSSSSYLFEEGGHTYQLIRGVGSTNAAYVDEFFKAEEEKKKRDHRYIGKQLEIFTLDPLIGQGLPI</sequence>
<dbReference type="AlphaFoldDB" id="A0AA38LZB1"/>
<dbReference type="Proteomes" id="UP001168821">
    <property type="component" value="Unassembled WGS sequence"/>
</dbReference>
<evidence type="ECO:0000313" key="2">
    <source>
        <dbReference type="Proteomes" id="UP001168821"/>
    </source>
</evidence>
<keyword evidence="2" id="KW-1185">Reference proteome</keyword>
<name>A0AA38LZB1_9CUCU</name>
<dbReference type="EMBL" id="JALNTZ010003372">
    <property type="protein sequence ID" value="KAJ3616503.1"/>
    <property type="molecule type" value="Genomic_DNA"/>
</dbReference>
<evidence type="ECO:0000313" key="1">
    <source>
        <dbReference type="EMBL" id="KAJ3616503.1"/>
    </source>
</evidence>
<accession>A0AA38LZB1</accession>
<gene>
    <name evidence="1" type="ORF">Zmor_011869</name>
</gene>
<reference evidence="1" key="1">
    <citation type="journal article" date="2023" name="G3 (Bethesda)">
        <title>Whole genome assemblies of Zophobas morio and Tenebrio molitor.</title>
        <authorList>
            <person name="Kaur S."/>
            <person name="Stinson S.A."/>
            <person name="diCenzo G.C."/>
        </authorList>
    </citation>
    <scope>NUCLEOTIDE SEQUENCE</scope>
    <source>
        <strain evidence="1">QUZm001</strain>
    </source>
</reference>
<organism evidence="1 2">
    <name type="scientific">Zophobas morio</name>
    <dbReference type="NCBI Taxonomy" id="2755281"/>
    <lineage>
        <taxon>Eukaryota</taxon>
        <taxon>Metazoa</taxon>
        <taxon>Ecdysozoa</taxon>
        <taxon>Arthropoda</taxon>
        <taxon>Hexapoda</taxon>
        <taxon>Insecta</taxon>
        <taxon>Pterygota</taxon>
        <taxon>Neoptera</taxon>
        <taxon>Endopterygota</taxon>
        <taxon>Coleoptera</taxon>
        <taxon>Polyphaga</taxon>
        <taxon>Cucujiformia</taxon>
        <taxon>Tenebrionidae</taxon>
        <taxon>Zophobas</taxon>
    </lineage>
</organism>
<feature type="non-terminal residue" evidence="1">
    <location>
        <position position="1"/>
    </location>
</feature>